<organism evidence="2 3">
    <name type="scientific">Fusarium xylarioides</name>
    <dbReference type="NCBI Taxonomy" id="221167"/>
    <lineage>
        <taxon>Eukaryota</taxon>
        <taxon>Fungi</taxon>
        <taxon>Dikarya</taxon>
        <taxon>Ascomycota</taxon>
        <taxon>Pezizomycotina</taxon>
        <taxon>Sordariomycetes</taxon>
        <taxon>Hypocreomycetidae</taxon>
        <taxon>Hypocreales</taxon>
        <taxon>Nectriaceae</taxon>
        <taxon>Fusarium</taxon>
        <taxon>Fusarium fujikuroi species complex</taxon>
    </lineage>
</organism>
<protein>
    <submittedName>
        <fullName evidence="2">Uncharacterized protein</fullName>
    </submittedName>
</protein>
<gene>
    <name evidence="2" type="ORF">H9Q72_013389</name>
</gene>
<dbReference type="OrthoDB" id="10623496at2759"/>
<evidence type="ECO:0000313" key="3">
    <source>
        <dbReference type="Proteomes" id="UP000750502"/>
    </source>
</evidence>
<reference evidence="2" key="2">
    <citation type="submission" date="2020-10" db="EMBL/GenBank/DDBJ databases">
        <authorList>
            <person name="Peck L.D."/>
            <person name="Nowell R.W."/>
            <person name="Flood J."/>
            <person name="Ryan M.J."/>
            <person name="Barraclough T.G."/>
        </authorList>
    </citation>
    <scope>NUCLEOTIDE SEQUENCE</scope>
    <source>
        <strain evidence="2">IMI 127659i</strain>
    </source>
</reference>
<evidence type="ECO:0000256" key="1">
    <source>
        <dbReference type="SAM" id="MobiDB-lite"/>
    </source>
</evidence>
<comment type="caution">
    <text evidence="2">The sequence shown here is derived from an EMBL/GenBank/DDBJ whole genome shotgun (WGS) entry which is preliminary data.</text>
</comment>
<dbReference type="AlphaFoldDB" id="A0A9P7IGP3"/>
<feature type="region of interest" description="Disordered" evidence="1">
    <location>
        <begin position="1"/>
        <end position="30"/>
    </location>
</feature>
<dbReference type="EMBL" id="JADFTT010000817">
    <property type="protein sequence ID" value="KAG5758474.1"/>
    <property type="molecule type" value="Genomic_DNA"/>
</dbReference>
<sequence length="128" mass="14290">MKGSWVLENAKATKTKTDNKTSLSGSGTDWDSFMKPSDVNPYWDKIIPADKLAKINAEEEKNQHEAYITKVAAEAHQKVNMATLHLDPMDPSRPTAVQTHCLIADFGAPITQFHKITLPDRRLMKIAS</sequence>
<evidence type="ECO:0000313" key="2">
    <source>
        <dbReference type="EMBL" id="KAG5758474.1"/>
    </source>
</evidence>
<accession>A0A9P7IGP3</accession>
<keyword evidence="3" id="KW-1185">Reference proteome</keyword>
<proteinExistence type="predicted"/>
<dbReference type="Proteomes" id="UP000750502">
    <property type="component" value="Unassembled WGS sequence"/>
</dbReference>
<reference evidence="2" key="1">
    <citation type="journal article" date="2020" name="bioRxiv">
        <title>Historical genomics reveals the evolutionary mechanisms behind multiple outbreaks of the host-specific coffee wilt pathogen Fusarium xylarioides.</title>
        <authorList>
            <person name="Peck D."/>
            <person name="Nowell R.W."/>
            <person name="Flood J."/>
            <person name="Ryan M.J."/>
            <person name="Barraclough T.G."/>
        </authorList>
    </citation>
    <scope>NUCLEOTIDE SEQUENCE</scope>
    <source>
        <strain evidence="2">IMI 127659i</strain>
    </source>
</reference>
<name>A0A9P7IGP3_9HYPO</name>